<evidence type="ECO:0000256" key="4">
    <source>
        <dbReference type="ARBA" id="ARBA00022989"/>
    </source>
</evidence>
<gene>
    <name evidence="9" type="ORF">GDO86_010853</name>
</gene>
<evidence type="ECO:0000256" key="5">
    <source>
        <dbReference type="ARBA" id="ARBA00023136"/>
    </source>
</evidence>
<reference evidence="9" key="1">
    <citation type="thesis" date="2020" institute="ProQuest LLC" country="789 East Eisenhower Parkway, Ann Arbor, MI, USA">
        <title>Comparative Genomics and Chromosome Evolution.</title>
        <authorList>
            <person name="Mudd A.B."/>
        </authorList>
    </citation>
    <scope>NUCLEOTIDE SEQUENCE</scope>
    <source>
        <strain evidence="9">Female2</strain>
        <tissue evidence="9">Blood</tissue>
    </source>
</reference>
<dbReference type="PROSITE" id="PS50216">
    <property type="entry name" value="DHHC"/>
    <property type="match status" value="1"/>
</dbReference>
<evidence type="ECO:0000259" key="8">
    <source>
        <dbReference type="Pfam" id="PF01529"/>
    </source>
</evidence>
<dbReference type="Pfam" id="PF01529">
    <property type="entry name" value="DHHC"/>
    <property type="match status" value="1"/>
</dbReference>
<keyword evidence="10" id="KW-1185">Reference proteome</keyword>
<proteinExistence type="inferred from homology"/>
<dbReference type="EMBL" id="JAACNH010000005">
    <property type="protein sequence ID" value="KAG8441828.1"/>
    <property type="molecule type" value="Genomic_DNA"/>
</dbReference>
<comment type="similarity">
    <text evidence="7">Belongs to the DHHC palmitoyltransferase family.</text>
</comment>
<dbReference type="PANTHER" id="PTHR22883:SF417">
    <property type="entry name" value="PALMITOYLTRANSFERASE ZDHHC20"/>
    <property type="match status" value="1"/>
</dbReference>
<feature type="transmembrane region" description="Helical" evidence="7">
    <location>
        <begin position="106"/>
        <end position="133"/>
    </location>
</feature>
<keyword evidence="4 7" id="KW-1133">Transmembrane helix</keyword>
<comment type="catalytic activity">
    <reaction evidence="7">
        <text>L-cysteinyl-[protein] + hexadecanoyl-CoA = S-hexadecanoyl-L-cysteinyl-[protein] + CoA</text>
        <dbReference type="Rhea" id="RHEA:36683"/>
        <dbReference type="Rhea" id="RHEA-COMP:10131"/>
        <dbReference type="Rhea" id="RHEA-COMP:11032"/>
        <dbReference type="ChEBI" id="CHEBI:29950"/>
        <dbReference type="ChEBI" id="CHEBI:57287"/>
        <dbReference type="ChEBI" id="CHEBI:57379"/>
        <dbReference type="ChEBI" id="CHEBI:74151"/>
        <dbReference type="EC" id="2.3.1.225"/>
    </reaction>
</comment>
<dbReference type="GO" id="GO:0006612">
    <property type="term" value="P:protein targeting to membrane"/>
    <property type="evidence" value="ECO:0007669"/>
    <property type="project" value="TreeGrafter"/>
</dbReference>
<keyword evidence="5 7" id="KW-0472">Membrane</keyword>
<evidence type="ECO:0000313" key="9">
    <source>
        <dbReference type="EMBL" id="KAG8441828.1"/>
    </source>
</evidence>
<accession>A0A8T2JE61</accession>
<feature type="transmembrane region" description="Helical" evidence="7">
    <location>
        <begin position="145"/>
        <end position="162"/>
    </location>
</feature>
<evidence type="ECO:0000256" key="3">
    <source>
        <dbReference type="ARBA" id="ARBA00022692"/>
    </source>
</evidence>
<keyword evidence="6 7" id="KW-0012">Acyltransferase</keyword>
<evidence type="ECO:0000256" key="6">
    <source>
        <dbReference type="ARBA" id="ARBA00023315"/>
    </source>
</evidence>
<comment type="caution">
    <text evidence="9">The sequence shown here is derived from an EMBL/GenBank/DDBJ whole genome shotgun (WGS) entry which is preliminary data.</text>
</comment>
<dbReference type="GO" id="GO:0016188">
    <property type="term" value="P:synaptic vesicle maturation"/>
    <property type="evidence" value="ECO:0007669"/>
    <property type="project" value="TreeGrafter"/>
</dbReference>
<evidence type="ECO:0000256" key="1">
    <source>
        <dbReference type="ARBA" id="ARBA00004141"/>
    </source>
</evidence>
<dbReference type="GO" id="GO:0019706">
    <property type="term" value="F:protein-cysteine S-palmitoyltransferase activity"/>
    <property type="evidence" value="ECO:0007669"/>
    <property type="project" value="UniProtKB-EC"/>
</dbReference>
<dbReference type="Proteomes" id="UP000812440">
    <property type="component" value="Chromosome 6"/>
</dbReference>
<evidence type="ECO:0000313" key="10">
    <source>
        <dbReference type="Proteomes" id="UP000812440"/>
    </source>
</evidence>
<dbReference type="GO" id="GO:0005794">
    <property type="term" value="C:Golgi apparatus"/>
    <property type="evidence" value="ECO:0007669"/>
    <property type="project" value="TreeGrafter"/>
</dbReference>
<comment type="domain">
    <text evidence="7">The DHHC domain is required for palmitoyltransferase activity.</text>
</comment>
<dbReference type="InterPro" id="IPR039859">
    <property type="entry name" value="PFA4/ZDH16/20/ERF2-like"/>
</dbReference>
<dbReference type="InterPro" id="IPR001594">
    <property type="entry name" value="Palmitoyltrfase_DHHC"/>
</dbReference>
<dbReference type="EC" id="2.3.1.225" evidence="7"/>
<comment type="subcellular location">
    <subcellularLocation>
        <location evidence="1">Membrane</location>
        <topology evidence="1">Multi-pass membrane protein</topology>
    </subcellularLocation>
</comment>
<dbReference type="OrthoDB" id="9909019at2759"/>
<sequence length="163" mass="19093">MLVWSFIRTMRTPPATPPRCFHWLLAMKEQYKIESEEEFQVTLWEAAMELPIIMLSKDTSIRFCSICQLIQPDRCHHCVKCNMCVLKKDHHCVWLHNCVGFSNYKYFLLTLLYAILYLLFISASSLQYVIHFWAGKFPDALGKPLLAMVFLSTLVLILVLFLL</sequence>
<evidence type="ECO:0000256" key="2">
    <source>
        <dbReference type="ARBA" id="ARBA00022679"/>
    </source>
</evidence>
<feature type="domain" description="Palmitoyltransferase DHHC" evidence="8">
    <location>
        <begin position="60"/>
        <end position="162"/>
    </location>
</feature>
<organism evidence="9 10">
    <name type="scientific">Hymenochirus boettgeri</name>
    <name type="common">Congo dwarf clawed frog</name>
    <dbReference type="NCBI Taxonomy" id="247094"/>
    <lineage>
        <taxon>Eukaryota</taxon>
        <taxon>Metazoa</taxon>
        <taxon>Chordata</taxon>
        <taxon>Craniata</taxon>
        <taxon>Vertebrata</taxon>
        <taxon>Euteleostomi</taxon>
        <taxon>Amphibia</taxon>
        <taxon>Batrachia</taxon>
        <taxon>Anura</taxon>
        <taxon>Pipoidea</taxon>
        <taxon>Pipidae</taxon>
        <taxon>Pipinae</taxon>
        <taxon>Hymenochirus</taxon>
    </lineage>
</organism>
<keyword evidence="3 7" id="KW-0812">Transmembrane</keyword>
<dbReference type="GO" id="GO:0016020">
    <property type="term" value="C:membrane"/>
    <property type="evidence" value="ECO:0007669"/>
    <property type="project" value="UniProtKB-SubCell"/>
</dbReference>
<evidence type="ECO:0000256" key="7">
    <source>
        <dbReference type="RuleBase" id="RU079119"/>
    </source>
</evidence>
<name>A0A8T2JE61_9PIPI</name>
<dbReference type="GO" id="GO:0005783">
    <property type="term" value="C:endoplasmic reticulum"/>
    <property type="evidence" value="ECO:0007669"/>
    <property type="project" value="TreeGrafter"/>
</dbReference>
<keyword evidence="2 7" id="KW-0808">Transferase</keyword>
<protein>
    <recommendedName>
        <fullName evidence="7">Palmitoyltransferase</fullName>
        <ecNumber evidence="7">2.3.1.225</ecNumber>
    </recommendedName>
</protein>
<dbReference type="PANTHER" id="PTHR22883">
    <property type="entry name" value="ZINC FINGER DHHC DOMAIN CONTAINING PROTEIN"/>
    <property type="match status" value="1"/>
</dbReference>
<dbReference type="AlphaFoldDB" id="A0A8T2JE61"/>